<evidence type="ECO:0000256" key="2">
    <source>
        <dbReference type="ARBA" id="ARBA00010532"/>
    </source>
</evidence>
<keyword evidence="10" id="KW-1185">Reference proteome</keyword>
<evidence type="ECO:0000313" key="10">
    <source>
        <dbReference type="Proteomes" id="UP001566132"/>
    </source>
</evidence>
<name>A0ABD1E457_HYPHA</name>
<keyword evidence="7" id="KW-0325">Glycoprotein</keyword>
<dbReference type="Pfam" id="PF01130">
    <property type="entry name" value="CD36"/>
    <property type="match status" value="1"/>
</dbReference>
<dbReference type="InterPro" id="IPR002159">
    <property type="entry name" value="CD36_fam"/>
</dbReference>
<keyword evidence="4 8" id="KW-0812">Transmembrane</keyword>
<gene>
    <name evidence="9" type="ORF">ABEB36_014361</name>
</gene>
<organism evidence="9 10">
    <name type="scientific">Hypothenemus hampei</name>
    <name type="common">Coffee berry borer</name>
    <dbReference type="NCBI Taxonomy" id="57062"/>
    <lineage>
        <taxon>Eukaryota</taxon>
        <taxon>Metazoa</taxon>
        <taxon>Ecdysozoa</taxon>
        <taxon>Arthropoda</taxon>
        <taxon>Hexapoda</taxon>
        <taxon>Insecta</taxon>
        <taxon>Pterygota</taxon>
        <taxon>Neoptera</taxon>
        <taxon>Endopterygota</taxon>
        <taxon>Coleoptera</taxon>
        <taxon>Polyphaga</taxon>
        <taxon>Cucujiformia</taxon>
        <taxon>Curculionidae</taxon>
        <taxon>Scolytinae</taxon>
        <taxon>Hypothenemus</taxon>
    </lineage>
</organism>
<keyword evidence="5 8" id="KW-1133">Transmembrane helix</keyword>
<evidence type="ECO:0000256" key="4">
    <source>
        <dbReference type="ARBA" id="ARBA00022692"/>
    </source>
</evidence>
<feature type="transmembrane region" description="Helical" evidence="8">
    <location>
        <begin position="486"/>
        <end position="517"/>
    </location>
</feature>
<sequence>MVIMKKKLVQLPMTTPVRHHNIANNNPEELLKTIRKVSETLSARKPRHLDKNQGKFSKCNTLILFTVALFTTAWGLASFIFSPLQMLLNIRLEMRPGFPQYDWWAYPPDEVLLKIYLFNITNSDRFLNGIDSRLHVEEVGPIIYREKILHKNPRRNPNSTLTYVANRTVVFLPEMNTINLNDPIIVPNLGALLIPAYFQDSSFLMKMSINVFLKSHGFKILRKMSIQDYLWNSTDTLLDTAEKLMPSLVPTKNIGILNMIYRDFENTVTVYIGVKHGNSKFLTINKYDGSEYLPHFTEKDSCQLKFRNSSEGIGYPQMITKGTNLTYWRRTVCNQVDVRYSRDDKKYGINAYRFDMVPWEYSRVEWEGKKDCYASHPTLPNGLSDVSTCYYGFPIAASFPHYLYADKDFRLKVDGMSPKREKHDSYVLIEPITGVPLEGKARSQINIFMKDLSGFPKEVQRFSHTIVPLAWLEYHQEGIPSYIEKLVYFIAVILPAIQVPQSLFSLAIGSISVFFLVKKRLVNNKNYKLITESTKRDSQSLTDDNMNKC</sequence>
<evidence type="ECO:0008006" key="11">
    <source>
        <dbReference type="Google" id="ProtNLM"/>
    </source>
</evidence>
<evidence type="ECO:0000256" key="6">
    <source>
        <dbReference type="ARBA" id="ARBA00023136"/>
    </source>
</evidence>
<dbReference type="GO" id="GO:0005886">
    <property type="term" value="C:plasma membrane"/>
    <property type="evidence" value="ECO:0007669"/>
    <property type="project" value="UniProtKB-SubCell"/>
</dbReference>
<dbReference type="PANTHER" id="PTHR11923">
    <property type="entry name" value="SCAVENGER RECEPTOR CLASS B TYPE-1 SR-B1"/>
    <property type="match status" value="1"/>
</dbReference>
<dbReference type="PRINTS" id="PR01609">
    <property type="entry name" value="CD36FAMILY"/>
</dbReference>
<keyword evidence="3" id="KW-1003">Cell membrane</keyword>
<feature type="transmembrane region" description="Helical" evidence="8">
    <location>
        <begin position="61"/>
        <end position="81"/>
    </location>
</feature>
<dbReference type="AlphaFoldDB" id="A0ABD1E457"/>
<evidence type="ECO:0000256" key="1">
    <source>
        <dbReference type="ARBA" id="ARBA00004236"/>
    </source>
</evidence>
<dbReference type="PANTHER" id="PTHR11923:SF89">
    <property type="entry name" value="GH15894P"/>
    <property type="match status" value="1"/>
</dbReference>
<comment type="caution">
    <text evidence="9">The sequence shown here is derived from an EMBL/GenBank/DDBJ whole genome shotgun (WGS) entry which is preliminary data.</text>
</comment>
<evidence type="ECO:0000313" key="9">
    <source>
        <dbReference type="EMBL" id="KAL1489473.1"/>
    </source>
</evidence>
<comment type="similarity">
    <text evidence="2">Belongs to the CD36 family.</text>
</comment>
<evidence type="ECO:0000256" key="8">
    <source>
        <dbReference type="SAM" id="Phobius"/>
    </source>
</evidence>
<evidence type="ECO:0000256" key="5">
    <source>
        <dbReference type="ARBA" id="ARBA00022989"/>
    </source>
</evidence>
<accession>A0ABD1E457</accession>
<dbReference type="Proteomes" id="UP001566132">
    <property type="component" value="Unassembled WGS sequence"/>
</dbReference>
<proteinExistence type="inferred from homology"/>
<reference evidence="9 10" key="1">
    <citation type="submission" date="2024-05" db="EMBL/GenBank/DDBJ databases">
        <title>Genetic variation in Jamaican populations of the coffee berry borer (Hypothenemus hampei).</title>
        <authorList>
            <person name="Errbii M."/>
            <person name="Myrie A."/>
        </authorList>
    </citation>
    <scope>NUCLEOTIDE SEQUENCE [LARGE SCALE GENOMIC DNA]</scope>
    <source>
        <strain evidence="9">JA-Hopewell-2020-01-JO</strain>
        <tissue evidence="9">Whole body</tissue>
    </source>
</reference>
<dbReference type="EMBL" id="JBDJPC010000012">
    <property type="protein sequence ID" value="KAL1489473.1"/>
    <property type="molecule type" value="Genomic_DNA"/>
</dbReference>
<evidence type="ECO:0000256" key="3">
    <source>
        <dbReference type="ARBA" id="ARBA00022475"/>
    </source>
</evidence>
<comment type="subcellular location">
    <subcellularLocation>
        <location evidence="1">Cell membrane</location>
    </subcellularLocation>
</comment>
<evidence type="ECO:0000256" key="7">
    <source>
        <dbReference type="ARBA" id="ARBA00023180"/>
    </source>
</evidence>
<protein>
    <recommendedName>
        <fullName evidence="11">Scavenger receptor class B member 1</fullName>
    </recommendedName>
</protein>
<keyword evidence="6 8" id="KW-0472">Membrane</keyword>